<name>A0A6L6QG20_9BURK</name>
<dbReference type="AlphaFoldDB" id="A0A6L6QG20"/>
<protein>
    <recommendedName>
        <fullName evidence="3">HK97 gp10 family phage protein</fullName>
    </recommendedName>
</protein>
<dbReference type="NCBIfam" id="TIGR01725">
    <property type="entry name" value="phge_HK97_gp10"/>
    <property type="match status" value="1"/>
</dbReference>
<dbReference type="EMBL" id="WNKX01000008">
    <property type="protein sequence ID" value="MTW11428.1"/>
    <property type="molecule type" value="Genomic_DNA"/>
</dbReference>
<keyword evidence="2" id="KW-1185">Reference proteome</keyword>
<dbReference type="Proteomes" id="UP000472320">
    <property type="component" value="Unassembled WGS sequence"/>
</dbReference>
<accession>A0A6L6QG20</accession>
<gene>
    <name evidence="1" type="ORF">GM658_12555</name>
</gene>
<dbReference type="InterPro" id="IPR010064">
    <property type="entry name" value="HK97-gp10_tail"/>
</dbReference>
<proteinExistence type="predicted"/>
<evidence type="ECO:0008006" key="3">
    <source>
        <dbReference type="Google" id="ProtNLM"/>
    </source>
</evidence>
<reference evidence="1 2" key="1">
    <citation type="submission" date="2019-11" db="EMBL/GenBank/DDBJ databases">
        <title>Type strains purchased from KCTC, JCM and DSMZ.</title>
        <authorList>
            <person name="Lu H."/>
        </authorList>
    </citation>
    <scope>NUCLEOTIDE SEQUENCE [LARGE SCALE GENOMIC DNA]</scope>
    <source>
        <strain evidence="1 2">JCM 31587</strain>
    </source>
</reference>
<evidence type="ECO:0000313" key="2">
    <source>
        <dbReference type="Proteomes" id="UP000472320"/>
    </source>
</evidence>
<comment type="caution">
    <text evidence="1">The sequence shown here is derived from an EMBL/GenBank/DDBJ whole genome shotgun (WGS) entry which is preliminary data.</text>
</comment>
<organism evidence="1 2">
    <name type="scientific">Massilia eburnea</name>
    <dbReference type="NCBI Taxonomy" id="1776165"/>
    <lineage>
        <taxon>Bacteria</taxon>
        <taxon>Pseudomonadati</taxon>
        <taxon>Pseudomonadota</taxon>
        <taxon>Betaproteobacteria</taxon>
        <taxon>Burkholderiales</taxon>
        <taxon>Oxalobacteraceae</taxon>
        <taxon>Telluria group</taxon>
        <taxon>Massilia</taxon>
    </lineage>
</organism>
<dbReference type="RefSeq" id="WP_155454387.1">
    <property type="nucleotide sequence ID" value="NZ_WNKX01000008.1"/>
</dbReference>
<evidence type="ECO:0000313" key="1">
    <source>
        <dbReference type="EMBL" id="MTW11428.1"/>
    </source>
</evidence>
<dbReference type="OrthoDB" id="8613246at2"/>
<sequence>MASGIQGIAELRNAFQGVGEDMRLRTSRVMVAAAGGVLRKEARALAQAQGLRLTGALIQNIVIKRDKSPDGVTQYNLGVRHGRALGKKAEKKLVIGKNGRVTSVYVNDPFYWWFLEKGRNVYQGNGRRKRGAVVRRVEATPFIAPALDNRQQEAIDAMARRLETAIRKANSK</sequence>